<dbReference type="EMBL" id="JXLN01011911">
    <property type="protein sequence ID" value="KPM07833.1"/>
    <property type="molecule type" value="Genomic_DNA"/>
</dbReference>
<dbReference type="InterPro" id="IPR013525">
    <property type="entry name" value="ABC2_TM"/>
</dbReference>
<dbReference type="Pfam" id="PF12698">
    <property type="entry name" value="ABC2_membrane_3"/>
    <property type="match status" value="1"/>
</dbReference>
<feature type="transmembrane region" description="Helical" evidence="7">
    <location>
        <begin position="728"/>
        <end position="750"/>
    </location>
</feature>
<keyword evidence="4" id="KW-0067">ATP-binding</keyword>
<reference evidence="10" key="3">
    <citation type="submission" date="2020-01" db="EMBL/GenBank/DDBJ databases">
        <authorList>
            <person name="Korhonen P.K.K."/>
            <person name="Guangxu M.G."/>
            <person name="Wang T.W."/>
            <person name="Stroehlein A.J.S."/>
            <person name="Young N.D."/>
            <person name="Ang C.-S.A."/>
            <person name="Fernando D.W.F."/>
            <person name="Lu H.L."/>
            <person name="Taylor S.T."/>
            <person name="Ehtesham M.E.M."/>
            <person name="Najaraj S.H.N."/>
            <person name="Harsha G.H.G."/>
            <person name="Madugundu A.M."/>
            <person name="Renuse S.R."/>
            <person name="Holt D.H."/>
            <person name="Pandey A.P."/>
            <person name="Papenfuss A.P."/>
            <person name="Gasser R.B.G."/>
            <person name="Fischer K.F."/>
        </authorList>
    </citation>
    <scope>NUCLEOTIDE SEQUENCE</scope>
    <source>
        <strain evidence="10">SSS_KF_BRIS2020</strain>
    </source>
</reference>
<evidence type="ECO:0000256" key="4">
    <source>
        <dbReference type="ARBA" id="ARBA00022840"/>
    </source>
</evidence>
<evidence type="ECO:0000256" key="7">
    <source>
        <dbReference type="SAM" id="Phobius"/>
    </source>
</evidence>
<evidence type="ECO:0000256" key="2">
    <source>
        <dbReference type="ARBA" id="ARBA00022692"/>
    </source>
</evidence>
<gene>
    <name evidence="11" type="ORF">QR98_0063400</name>
    <name evidence="10" type="ORF">SSS_2717</name>
</gene>
<dbReference type="AlphaFoldDB" id="A0A132AA89"/>
<dbReference type="PANTHER" id="PTHR43038:SF3">
    <property type="entry name" value="ABC TRANSPORTER G FAMILY MEMBER 20 ISOFORM X1"/>
    <property type="match status" value="1"/>
</dbReference>
<feature type="transmembrane region" description="Helical" evidence="7">
    <location>
        <begin position="604"/>
        <end position="632"/>
    </location>
</feature>
<reference evidence="13" key="2">
    <citation type="journal article" date="2020" name="PLoS Negl. Trop. Dis.">
        <title>High-quality nuclear genome for Sarcoptes scabiei-A critical resource for a neglected parasite.</title>
        <authorList>
            <person name="Korhonen P.K."/>
            <person name="Gasser R.B."/>
            <person name="Ma G."/>
            <person name="Wang T."/>
            <person name="Stroehlein A.J."/>
            <person name="Young N.D."/>
            <person name="Ang C.S."/>
            <person name="Fernando D.D."/>
            <person name="Lu H.C."/>
            <person name="Taylor S."/>
            <person name="Reynolds S.L."/>
            <person name="Mofiz E."/>
            <person name="Najaraj S.H."/>
            <person name="Gowda H."/>
            <person name="Madugundu A."/>
            <person name="Renuse S."/>
            <person name="Holt D."/>
            <person name="Pandey A."/>
            <person name="Papenfuss A.T."/>
            <person name="Fischer K."/>
        </authorList>
    </citation>
    <scope>NUCLEOTIDE SEQUENCE [LARGE SCALE GENOMIC DNA]</scope>
</reference>
<keyword evidence="13" id="KW-1185">Reference proteome</keyword>
<dbReference type="InterPro" id="IPR003593">
    <property type="entry name" value="AAA+_ATPase"/>
</dbReference>
<dbReference type="PROSITE" id="PS00211">
    <property type="entry name" value="ABC_TRANSPORTER_1"/>
    <property type="match status" value="1"/>
</dbReference>
<feature type="transmembrane region" description="Helical" evidence="7">
    <location>
        <begin position="559"/>
        <end position="583"/>
    </location>
</feature>
<evidence type="ECO:0000256" key="5">
    <source>
        <dbReference type="ARBA" id="ARBA00022989"/>
    </source>
</evidence>
<dbReference type="InterPro" id="IPR017871">
    <property type="entry name" value="ABC_transporter-like_CS"/>
</dbReference>
<keyword evidence="3" id="KW-0547">Nucleotide-binding</keyword>
<dbReference type="SMART" id="SM00382">
    <property type="entry name" value="AAA"/>
    <property type="match status" value="1"/>
</dbReference>
<dbReference type="InterPro" id="IPR003439">
    <property type="entry name" value="ABC_transporter-like_ATP-bd"/>
</dbReference>
<feature type="transmembrane region" description="Helical" evidence="7">
    <location>
        <begin position="638"/>
        <end position="659"/>
    </location>
</feature>
<dbReference type="EMBL" id="WVUK01000056">
    <property type="protein sequence ID" value="KAF7492276.1"/>
    <property type="molecule type" value="Genomic_DNA"/>
</dbReference>
<organism evidence="11 14">
    <name type="scientific">Sarcoptes scabiei</name>
    <name type="common">Itch mite</name>
    <name type="synonym">Acarus scabiei</name>
    <dbReference type="NCBI Taxonomy" id="52283"/>
    <lineage>
        <taxon>Eukaryota</taxon>
        <taxon>Metazoa</taxon>
        <taxon>Ecdysozoa</taxon>
        <taxon>Arthropoda</taxon>
        <taxon>Chelicerata</taxon>
        <taxon>Arachnida</taxon>
        <taxon>Acari</taxon>
        <taxon>Acariformes</taxon>
        <taxon>Sarcoptiformes</taxon>
        <taxon>Astigmata</taxon>
        <taxon>Psoroptidia</taxon>
        <taxon>Sarcoptoidea</taxon>
        <taxon>Sarcoptidae</taxon>
        <taxon>Sarcoptinae</taxon>
        <taxon>Sarcoptes</taxon>
    </lineage>
</organism>
<dbReference type="PROSITE" id="PS50893">
    <property type="entry name" value="ABC_TRANSPORTER_2"/>
    <property type="match status" value="1"/>
</dbReference>
<keyword evidence="6 7" id="KW-0472">Membrane</keyword>
<evidence type="ECO:0000313" key="11">
    <source>
        <dbReference type="EMBL" id="KPM07833.1"/>
    </source>
</evidence>
<dbReference type="Pfam" id="PF00005">
    <property type="entry name" value="ABC_tran"/>
    <property type="match status" value="1"/>
</dbReference>
<evidence type="ECO:0000256" key="1">
    <source>
        <dbReference type="ARBA" id="ARBA00004141"/>
    </source>
</evidence>
<dbReference type="EnsemblMetazoa" id="SSS_2717s_mrna">
    <property type="protein sequence ID" value="KAF7492276.1"/>
    <property type="gene ID" value="SSS_2717"/>
</dbReference>
<evidence type="ECO:0000259" key="9">
    <source>
        <dbReference type="PROSITE" id="PS51012"/>
    </source>
</evidence>
<protein>
    <submittedName>
        <fullName evidence="10">ABC transporter G family member 20</fullName>
    </submittedName>
    <submittedName>
        <fullName evidence="11">ABC transporter-like protein 13</fullName>
    </submittedName>
</protein>
<dbReference type="Proteomes" id="UP000616769">
    <property type="component" value="Unassembled WGS sequence"/>
</dbReference>
<evidence type="ECO:0000256" key="3">
    <source>
        <dbReference type="ARBA" id="ARBA00022741"/>
    </source>
</evidence>
<dbReference type="InterPro" id="IPR047817">
    <property type="entry name" value="ABC2_TM_bact-type"/>
</dbReference>
<name>A0A132AA89_SARSC</name>
<evidence type="ECO:0000313" key="14">
    <source>
        <dbReference type="Proteomes" id="UP000616769"/>
    </source>
</evidence>
<dbReference type="GO" id="GO:0140359">
    <property type="term" value="F:ABC-type transporter activity"/>
    <property type="evidence" value="ECO:0007669"/>
    <property type="project" value="InterPro"/>
</dbReference>
<dbReference type="PROSITE" id="PS51012">
    <property type="entry name" value="ABC_TM2"/>
    <property type="match status" value="1"/>
</dbReference>
<dbReference type="GO" id="GO:0016887">
    <property type="term" value="F:ATP hydrolysis activity"/>
    <property type="evidence" value="ECO:0007669"/>
    <property type="project" value="InterPro"/>
</dbReference>
<dbReference type="PANTHER" id="PTHR43038">
    <property type="entry name" value="ATP-BINDING CASSETTE, SUB-FAMILY H, MEMBER 1"/>
    <property type="match status" value="1"/>
</dbReference>
<dbReference type="SUPFAM" id="SSF52540">
    <property type="entry name" value="P-loop containing nucleoside triphosphate hydrolases"/>
    <property type="match status" value="1"/>
</dbReference>
<evidence type="ECO:0000313" key="12">
    <source>
        <dbReference type="EnsemblMetazoa" id="KAF7492276.1"/>
    </source>
</evidence>
<accession>A0A132AA89</accession>
<dbReference type="VEuPathDB" id="VectorBase:SSCA001464"/>
<dbReference type="Proteomes" id="UP000070412">
    <property type="component" value="Unassembled WGS sequence"/>
</dbReference>
<dbReference type="CDD" id="cd03230">
    <property type="entry name" value="ABC_DR_subfamily_A"/>
    <property type="match status" value="1"/>
</dbReference>
<evidence type="ECO:0000313" key="13">
    <source>
        <dbReference type="Proteomes" id="UP000070412"/>
    </source>
</evidence>
<dbReference type="GO" id="GO:0016020">
    <property type="term" value="C:membrane"/>
    <property type="evidence" value="ECO:0007669"/>
    <property type="project" value="UniProtKB-SubCell"/>
</dbReference>
<keyword evidence="5 7" id="KW-1133">Transmembrane helix</keyword>
<dbReference type="InterPro" id="IPR027417">
    <property type="entry name" value="P-loop_NTPase"/>
</dbReference>
<reference evidence="12" key="4">
    <citation type="submission" date="2022-06" db="UniProtKB">
        <authorList>
            <consortium name="EnsemblMetazoa"/>
        </authorList>
    </citation>
    <scope>IDENTIFICATION</scope>
</reference>
<feature type="domain" description="ABC transmembrane type-2" evidence="9">
    <location>
        <begin position="520"/>
        <end position="753"/>
    </location>
</feature>
<dbReference type="Gene3D" id="3.40.50.300">
    <property type="entry name" value="P-loop containing nucleotide triphosphate hydrolases"/>
    <property type="match status" value="1"/>
</dbReference>
<feature type="domain" description="ABC transporter" evidence="8">
    <location>
        <begin position="6"/>
        <end position="231"/>
    </location>
</feature>
<feature type="transmembrane region" description="Helical" evidence="7">
    <location>
        <begin position="671"/>
        <end position="691"/>
    </location>
</feature>
<evidence type="ECO:0000256" key="6">
    <source>
        <dbReference type="ARBA" id="ARBA00023136"/>
    </source>
</evidence>
<sequence length="754" mass="86526">MNPSAIEIKNLCFSYQKIEVLKNIYMKVPKCSIYALLGPSGSGKTTLLRLMLGRLRPDSGTISIFGNFKAGHFNRIIGYMPQTTALSLEFTIGETIDYFANLYQLCQKDLVGKKKDLREIFCLADDNKLVSELSGGQQKALSLALVFLHSPRLVFLDEPTVGTDPLLGSQIWSFLRQKCFNGLTVIIVTHYIQEASQADWIGMMRSGRIIEEGIPKSLYLKYDDRNLENIFIRICMATTSDGNNNKISDHRNLFGYYHSNQSFDSMHQNKSVQLLSFETNRSDFPCQNLRHHLVMNDYQIDNFENRSTRNGLQSFRYQNQNSFENDRLIDSYSLLWMLFILIRRNISQFMKSKMTSIMLFSPVFCTLLMCITFKLPTAVYNQESFPIYSDRFQSLAKNFTIHHIRYEECRSLEAAIDKVRAGKTIAAIWFDRNFSIAIAERALASIKKFPIELANRTIDKQAVPGNNSDPSTSIDDYEYDDYENLSSEIEMNETIKQSTIKVFIDNSNMYYAQPLMDLFNFGSWDLINEVLRDHDLTPITSPVNVKEVIYAEGTEVPDFLLSGYLIGFLYLSQVTLTSQLLILERKNDFFDRIIVAGADHSLMFFSHFITNLLFSFIQIILMLLIGFVWFRIPNFGSYWLVFILVLLQSTSSIMTGLLISSLCRENFSAFFIALSITLSQLFTSGAMFPIISFDPIIKFFLNITPIAMPVESLRNVMLRGWTILNLNVVHGLITNLVLTLIFGYLALHFFKKRS</sequence>
<dbReference type="OrthoDB" id="66620at2759"/>
<proteinExistence type="predicted"/>
<comment type="subcellular location">
    <subcellularLocation>
        <location evidence="1">Membrane</location>
        <topology evidence="1">Multi-pass membrane protein</topology>
    </subcellularLocation>
</comment>
<evidence type="ECO:0000259" key="8">
    <source>
        <dbReference type="PROSITE" id="PS50893"/>
    </source>
</evidence>
<reference evidence="11 14" key="1">
    <citation type="journal article" date="2015" name="Parasit. Vectors">
        <title>Draft genome of the scabies mite.</title>
        <authorList>
            <person name="Rider S.D.Jr."/>
            <person name="Morgan M.S."/>
            <person name="Arlian L.G."/>
        </authorList>
    </citation>
    <scope>NUCLEOTIDE SEQUENCE [LARGE SCALE GENOMIC DNA]</scope>
    <source>
        <strain evidence="11">Arlian Lab</strain>
    </source>
</reference>
<keyword evidence="2 7" id="KW-0812">Transmembrane</keyword>
<dbReference type="GO" id="GO:0005524">
    <property type="term" value="F:ATP binding"/>
    <property type="evidence" value="ECO:0007669"/>
    <property type="project" value="UniProtKB-KW"/>
</dbReference>
<evidence type="ECO:0000313" key="10">
    <source>
        <dbReference type="EMBL" id="KAF7492276.1"/>
    </source>
</evidence>